<dbReference type="GeneID" id="17295282"/>
<dbReference type="OMA" id="CRIRTLN"/>
<dbReference type="KEGG" id="gtt:GUITHDRAFT_56349"/>
<gene>
    <name evidence="2" type="ORF">GUITHDRAFT_56349</name>
</gene>
<feature type="non-terminal residue" evidence="2">
    <location>
        <position position="1"/>
    </location>
</feature>
<dbReference type="eggNOG" id="KOG2177">
    <property type="taxonomic scope" value="Eukaryota"/>
</dbReference>
<evidence type="ECO:0000256" key="1">
    <source>
        <dbReference type="SAM" id="MobiDB-lite"/>
    </source>
</evidence>
<evidence type="ECO:0000313" key="3">
    <source>
        <dbReference type="EnsemblProtists" id="EKX38605"/>
    </source>
</evidence>
<dbReference type="PANTHER" id="PTHR46388">
    <property type="entry name" value="NHL REPEAT-CONTAINING PROTEIN 2"/>
    <property type="match status" value="1"/>
</dbReference>
<name>L1IS02_GUITC</name>
<feature type="region of interest" description="Disordered" evidence="1">
    <location>
        <begin position="1"/>
        <end position="20"/>
    </location>
</feature>
<dbReference type="AlphaFoldDB" id="L1IS02"/>
<dbReference type="Gene3D" id="2.120.10.30">
    <property type="entry name" value="TolB, C-terminal domain"/>
    <property type="match status" value="2"/>
</dbReference>
<proteinExistence type="predicted"/>
<dbReference type="RefSeq" id="XP_005825585.1">
    <property type="nucleotide sequence ID" value="XM_005825528.1"/>
</dbReference>
<organism evidence="2">
    <name type="scientific">Guillardia theta (strain CCMP2712)</name>
    <name type="common">Cryptophyte</name>
    <dbReference type="NCBI Taxonomy" id="905079"/>
    <lineage>
        <taxon>Eukaryota</taxon>
        <taxon>Cryptophyceae</taxon>
        <taxon>Pyrenomonadales</taxon>
        <taxon>Geminigeraceae</taxon>
        <taxon>Guillardia</taxon>
    </lineage>
</organism>
<dbReference type="InterPro" id="IPR011042">
    <property type="entry name" value="6-blade_b-propeller_TolB-like"/>
</dbReference>
<protein>
    <submittedName>
        <fullName evidence="2 3">Uncharacterized protein</fullName>
    </submittedName>
</protein>
<evidence type="ECO:0000313" key="4">
    <source>
        <dbReference type="Proteomes" id="UP000011087"/>
    </source>
</evidence>
<feature type="compositionally biased region" description="Polar residues" evidence="1">
    <location>
        <begin position="11"/>
        <end position="20"/>
    </location>
</feature>
<dbReference type="OrthoDB" id="273823at2759"/>
<accession>L1IS02</accession>
<dbReference type="PaxDb" id="55529-EKX38605"/>
<reference evidence="4" key="2">
    <citation type="submission" date="2012-11" db="EMBL/GenBank/DDBJ databases">
        <authorList>
            <person name="Kuo A."/>
            <person name="Curtis B.A."/>
            <person name="Tanifuji G."/>
            <person name="Burki F."/>
            <person name="Gruber A."/>
            <person name="Irimia M."/>
            <person name="Maruyama S."/>
            <person name="Arias M.C."/>
            <person name="Ball S.G."/>
            <person name="Gile G.H."/>
            <person name="Hirakawa Y."/>
            <person name="Hopkins J.F."/>
            <person name="Rensing S.A."/>
            <person name="Schmutz J."/>
            <person name="Symeonidi A."/>
            <person name="Elias M."/>
            <person name="Eveleigh R.J."/>
            <person name="Herman E.K."/>
            <person name="Klute M.J."/>
            <person name="Nakayama T."/>
            <person name="Obornik M."/>
            <person name="Reyes-Prieto A."/>
            <person name="Armbrust E.V."/>
            <person name="Aves S.J."/>
            <person name="Beiko R.G."/>
            <person name="Coutinho P."/>
            <person name="Dacks J.B."/>
            <person name="Durnford D.G."/>
            <person name="Fast N.M."/>
            <person name="Green B.R."/>
            <person name="Grisdale C."/>
            <person name="Hempe F."/>
            <person name="Henrissat B."/>
            <person name="Hoppner M.P."/>
            <person name="Ishida K.-I."/>
            <person name="Kim E."/>
            <person name="Koreny L."/>
            <person name="Kroth P.G."/>
            <person name="Liu Y."/>
            <person name="Malik S.-B."/>
            <person name="Maier U.G."/>
            <person name="McRose D."/>
            <person name="Mock T."/>
            <person name="Neilson J.A."/>
            <person name="Onodera N.T."/>
            <person name="Poole A.M."/>
            <person name="Pritham E.J."/>
            <person name="Richards T.A."/>
            <person name="Rocap G."/>
            <person name="Roy S.W."/>
            <person name="Sarai C."/>
            <person name="Schaack S."/>
            <person name="Shirato S."/>
            <person name="Slamovits C.H."/>
            <person name="Spencer D.F."/>
            <person name="Suzuki S."/>
            <person name="Worden A.Z."/>
            <person name="Zauner S."/>
            <person name="Barry K."/>
            <person name="Bell C."/>
            <person name="Bharti A.K."/>
            <person name="Crow J.A."/>
            <person name="Grimwood J."/>
            <person name="Kramer R."/>
            <person name="Lindquist E."/>
            <person name="Lucas S."/>
            <person name="Salamov A."/>
            <person name="McFadden G.I."/>
            <person name="Lane C.E."/>
            <person name="Keeling P.J."/>
            <person name="Gray M.W."/>
            <person name="Grigoriev I.V."/>
            <person name="Archibald J.M."/>
        </authorList>
    </citation>
    <scope>NUCLEOTIDE SEQUENCE</scope>
    <source>
        <strain evidence="4">CCMP2712</strain>
    </source>
</reference>
<dbReference type="PANTHER" id="PTHR46388:SF2">
    <property type="entry name" value="NHL REPEAT-CONTAINING PROTEIN 2"/>
    <property type="match status" value="1"/>
</dbReference>
<keyword evidence="4" id="KW-1185">Reference proteome</keyword>
<evidence type="ECO:0000313" key="2">
    <source>
        <dbReference type="EMBL" id="EKX38605.1"/>
    </source>
</evidence>
<reference evidence="2 4" key="1">
    <citation type="journal article" date="2012" name="Nature">
        <title>Algal genomes reveal evolutionary mosaicism and the fate of nucleomorphs.</title>
        <authorList>
            <consortium name="DOE Joint Genome Institute"/>
            <person name="Curtis B.A."/>
            <person name="Tanifuji G."/>
            <person name="Burki F."/>
            <person name="Gruber A."/>
            <person name="Irimia M."/>
            <person name="Maruyama S."/>
            <person name="Arias M.C."/>
            <person name="Ball S.G."/>
            <person name="Gile G.H."/>
            <person name="Hirakawa Y."/>
            <person name="Hopkins J.F."/>
            <person name="Kuo A."/>
            <person name="Rensing S.A."/>
            <person name="Schmutz J."/>
            <person name="Symeonidi A."/>
            <person name="Elias M."/>
            <person name="Eveleigh R.J."/>
            <person name="Herman E.K."/>
            <person name="Klute M.J."/>
            <person name="Nakayama T."/>
            <person name="Obornik M."/>
            <person name="Reyes-Prieto A."/>
            <person name="Armbrust E.V."/>
            <person name="Aves S.J."/>
            <person name="Beiko R.G."/>
            <person name="Coutinho P."/>
            <person name="Dacks J.B."/>
            <person name="Durnford D.G."/>
            <person name="Fast N.M."/>
            <person name="Green B.R."/>
            <person name="Grisdale C.J."/>
            <person name="Hempel F."/>
            <person name="Henrissat B."/>
            <person name="Hoppner M.P."/>
            <person name="Ishida K."/>
            <person name="Kim E."/>
            <person name="Koreny L."/>
            <person name="Kroth P.G."/>
            <person name="Liu Y."/>
            <person name="Malik S.B."/>
            <person name="Maier U.G."/>
            <person name="McRose D."/>
            <person name="Mock T."/>
            <person name="Neilson J.A."/>
            <person name="Onodera N.T."/>
            <person name="Poole A.M."/>
            <person name="Pritham E.J."/>
            <person name="Richards T.A."/>
            <person name="Rocap G."/>
            <person name="Roy S.W."/>
            <person name="Sarai C."/>
            <person name="Schaack S."/>
            <person name="Shirato S."/>
            <person name="Slamovits C.H."/>
            <person name="Spencer D.F."/>
            <person name="Suzuki S."/>
            <person name="Worden A.Z."/>
            <person name="Zauner S."/>
            <person name="Barry K."/>
            <person name="Bell C."/>
            <person name="Bharti A.K."/>
            <person name="Crow J.A."/>
            <person name="Grimwood J."/>
            <person name="Kramer R."/>
            <person name="Lindquist E."/>
            <person name="Lucas S."/>
            <person name="Salamov A."/>
            <person name="McFadden G.I."/>
            <person name="Lane C.E."/>
            <person name="Keeling P.J."/>
            <person name="Gray M.W."/>
            <person name="Grigoriev I.V."/>
            <person name="Archibald J.M."/>
        </authorList>
    </citation>
    <scope>NUCLEOTIDE SEQUENCE</scope>
    <source>
        <strain evidence="2 4">CCMP2712</strain>
    </source>
</reference>
<sequence length="210" mass="21702">GFQTLLAGNHRTGSQDGAGNDTSFSNPVGISVSADSQYVVIADYLNSLIRLLFVPLLQVTTVAGTSGSGYEDGTCAMAKFDGPIDVVWGIDKSLVLIADFWNNRIRSLNLSSCSVSTIAGSGAFGQLDGSTAAATFAGPCSLALTSQGSKLLVAEFSGHSVRMIDLSKNTVTTLAGSGIAGLQDGVGLIAQFTNPWDLTVWEEEGAAFVI</sequence>
<dbReference type="Proteomes" id="UP000011087">
    <property type="component" value="Unassembled WGS sequence"/>
</dbReference>
<reference evidence="3" key="3">
    <citation type="submission" date="2016-03" db="UniProtKB">
        <authorList>
            <consortium name="EnsemblProtists"/>
        </authorList>
    </citation>
    <scope>IDENTIFICATION</scope>
</reference>
<dbReference type="SUPFAM" id="SSF63825">
    <property type="entry name" value="YWTD domain"/>
    <property type="match status" value="1"/>
</dbReference>
<feature type="non-terminal residue" evidence="2">
    <location>
        <position position="210"/>
    </location>
</feature>
<dbReference type="HOGENOM" id="CLU_008645_1_2_1"/>
<dbReference type="STRING" id="905079.L1IS02"/>
<dbReference type="EMBL" id="JH993047">
    <property type="protein sequence ID" value="EKX38605.1"/>
    <property type="molecule type" value="Genomic_DNA"/>
</dbReference>
<dbReference type="EnsemblProtists" id="EKX38605">
    <property type="protein sequence ID" value="EKX38605"/>
    <property type="gene ID" value="GUITHDRAFT_56349"/>
</dbReference>